<sequence>MKRILVPTNFTKIARRGLDAAVRIAKKHQAEIYLVHFFPSSTDSFTVTGDTSLHQGGMTEADRYKAEMIRSSNRRMNEMIDSYADEGIKIVSLLNENGFRAGIEHICKNYDIDMIVMGSSAERTFVEKFKGNHAERAVEYGHCPVLIVKENLPDKKFQRIMLTYDLNNHDREVIMKAKDFADSFGMEIYLIHIYDDPDKSEKEMEEKLQRFAHDHDLNNCRIVSYYHKDTAKGIALAAKELKVDTIVLLSNHHNYLSRFFLSTTTEEVLEDASQYIMAVPNVIHQ</sequence>
<evidence type="ECO:0000313" key="3">
    <source>
        <dbReference type="EMBL" id="QCK15855.1"/>
    </source>
</evidence>
<dbReference type="Gene3D" id="3.40.50.620">
    <property type="entry name" value="HUPs"/>
    <property type="match status" value="2"/>
</dbReference>
<accession>A0A4D7JYS3</accession>
<evidence type="ECO:0000256" key="1">
    <source>
        <dbReference type="ARBA" id="ARBA00008791"/>
    </source>
</evidence>
<evidence type="ECO:0000313" key="4">
    <source>
        <dbReference type="Proteomes" id="UP000298616"/>
    </source>
</evidence>
<dbReference type="SUPFAM" id="SSF52402">
    <property type="entry name" value="Adenine nucleotide alpha hydrolases-like"/>
    <property type="match status" value="2"/>
</dbReference>
<feature type="domain" description="UspA" evidence="2">
    <location>
        <begin position="157"/>
        <end position="279"/>
    </location>
</feature>
<comment type="similarity">
    <text evidence="1">Belongs to the universal stress protein A family.</text>
</comment>
<dbReference type="InterPro" id="IPR014729">
    <property type="entry name" value="Rossmann-like_a/b/a_fold"/>
</dbReference>
<evidence type="ECO:0000259" key="2">
    <source>
        <dbReference type="Pfam" id="PF00582"/>
    </source>
</evidence>
<dbReference type="InterPro" id="IPR006016">
    <property type="entry name" value="UspA"/>
</dbReference>
<dbReference type="OrthoDB" id="1522603at2"/>
<dbReference type="InterPro" id="IPR006015">
    <property type="entry name" value="Universal_stress_UspA"/>
</dbReference>
<dbReference type="PANTHER" id="PTHR46268:SF6">
    <property type="entry name" value="UNIVERSAL STRESS PROTEIN UP12"/>
    <property type="match status" value="1"/>
</dbReference>
<proteinExistence type="inferred from homology"/>
<dbReference type="PANTHER" id="PTHR46268">
    <property type="entry name" value="STRESS RESPONSE PROTEIN NHAX"/>
    <property type="match status" value="1"/>
</dbReference>
<dbReference type="PRINTS" id="PR01438">
    <property type="entry name" value="UNVRSLSTRESS"/>
</dbReference>
<name>A0A4D7JYS3_9BACT</name>
<organism evidence="3 4">
    <name type="scientific">Mangrovivirga cuniculi</name>
    <dbReference type="NCBI Taxonomy" id="2715131"/>
    <lineage>
        <taxon>Bacteria</taxon>
        <taxon>Pseudomonadati</taxon>
        <taxon>Bacteroidota</taxon>
        <taxon>Cytophagia</taxon>
        <taxon>Cytophagales</taxon>
        <taxon>Mangrovivirgaceae</taxon>
        <taxon>Mangrovivirga</taxon>
    </lineage>
</organism>
<keyword evidence="4" id="KW-1185">Reference proteome</keyword>
<dbReference type="KEGG" id="fpf:DCC35_14425"/>
<dbReference type="EMBL" id="CP028923">
    <property type="protein sequence ID" value="QCK15855.1"/>
    <property type="molecule type" value="Genomic_DNA"/>
</dbReference>
<dbReference type="Proteomes" id="UP000298616">
    <property type="component" value="Chromosome"/>
</dbReference>
<dbReference type="AlphaFoldDB" id="A0A4D7JYS3"/>
<feature type="domain" description="UspA" evidence="2">
    <location>
        <begin position="1"/>
        <end position="149"/>
    </location>
</feature>
<protein>
    <recommendedName>
        <fullName evidence="2">UspA domain-containing protein</fullName>
    </recommendedName>
</protein>
<dbReference type="RefSeq" id="WP_137091453.1">
    <property type="nucleotide sequence ID" value="NZ_CP028923.1"/>
</dbReference>
<gene>
    <name evidence="3" type="ORF">DCC35_14425</name>
</gene>
<dbReference type="Pfam" id="PF00582">
    <property type="entry name" value="Usp"/>
    <property type="match status" value="2"/>
</dbReference>
<dbReference type="CDD" id="cd00293">
    <property type="entry name" value="USP-like"/>
    <property type="match status" value="2"/>
</dbReference>
<reference evidence="3 4" key="1">
    <citation type="submission" date="2018-04" db="EMBL/GenBank/DDBJ databases">
        <title>Complete genome uncultured novel isolate.</title>
        <authorList>
            <person name="Merlino G."/>
        </authorList>
    </citation>
    <scope>NUCLEOTIDE SEQUENCE [LARGE SCALE GENOMIC DNA]</scope>
    <source>
        <strain evidence="4">R1DC9</strain>
    </source>
</reference>